<reference evidence="2 3" key="1">
    <citation type="submission" date="2019-02" db="EMBL/GenBank/DDBJ databases">
        <title>Deep-cultivation of Planctomycetes and their phenomic and genomic characterization uncovers novel biology.</title>
        <authorList>
            <person name="Wiegand S."/>
            <person name="Jogler M."/>
            <person name="Boedeker C."/>
            <person name="Pinto D."/>
            <person name="Vollmers J."/>
            <person name="Rivas-Marin E."/>
            <person name="Kohn T."/>
            <person name="Peeters S.H."/>
            <person name="Heuer A."/>
            <person name="Rast P."/>
            <person name="Oberbeckmann S."/>
            <person name="Bunk B."/>
            <person name="Jeske O."/>
            <person name="Meyerdierks A."/>
            <person name="Storesund J.E."/>
            <person name="Kallscheuer N."/>
            <person name="Luecker S."/>
            <person name="Lage O.M."/>
            <person name="Pohl T."/>
            <person name="Merkel B.J."/>
            <person name="Hornburger P."/>
            <person name="Mueller R.-W."/>
            <person name="Bruemmer F."/>
            <person name="Labrenz M."/>
            <person name="Spormann A.M."/>
            <person name="Op den Camp H."/>
            <person name="Overmann J."/>
            <person name="Amann R."/>
            <person name="Jetten M.S.M."/>
            <person name="Mascher T."/>
            <person name="Medema M.H."/>
            <person name="Devos D.P."/>
            <person name="Kaster A.-K."/>
            <person name="Ovreas L."/>
            <person name="Rohde M."/>
            <person name="Galperin M.Y."/>
            <person name="Jogler C."/>
        </authorList>
    </citation>
    <scope>NUCLEOTIDE SEQUENCE [LARGE SCALE GENOMIC DNA]</scope>
    <source>
        <strain evidence="2 3">Pan241w</strain>
    </source>
</reference>
<keyword evidence="3" id="KW-1185">Reference proteome</keyword>
<evidence type="ECO:0000313" key="2">
    <source>
        <dbReference type="EMBL" id="QDT45176.1"/>
    </source>
</evidence>
<organism evidence="2 3">
    <name type="scientific">Gimesia alba</name>
    <dbReference type="NCBI Taxonomy" id="2527973"/>
    <lineage>
        <taxon>Bacteria</taxon>
        <taxon>Pseudomonadati</taxon>
        <taxon>Planctomycetota</taxon>
        <taxon>Planctomycetia</taxon>
        <taxon>Planctomycetales</taxon>
        <taxon>Planctomycetaceae</taxon>
        <taxon>Gimesia</taxon>
    </lineage>
</organism>
<feature type="transmembrane region" description="Helical" evidence="1">
    <location>
        <begin position="61"/>
        <end position="78"/>
    </location>
</feature>
<keyword evidence="1" id="KW-0472">Membrane</keyword>
<proteinExistence type="predicted"/>
<protein>
    <submittedName>
        <fullName evidence="2">Uncharacterized protein</fullName>
    </submittedName>
</protein>
<accession>A0A517RMS3</accession>
<dbReference type="Proteomes" id="UP000317171">
    <property type="component" value="Chromosome"/>
</dbReference>
<keyword evidence="1" id="KW-1133">Transmembrane helix</keyword>
<keyword evidence="1" id="KW-0812">Transmembrane</keyword>
<dbReference type="AlphaFoldDB" id="A0A517RMS3"/>
<dbReference type="EMBL" id="CP036269">
    <property type="protein sequence ID" value="QDT45176.1"/>
    <property type="molecule type" value="Genomic_DNA"/>
</dbReference>
<gene>
    <name evidence="2" type="ORF">Pan241w_52950</name>
</gene>
<dbReference type="KEGG" id="gaz:Pan241w_52950"/>
<name>A0A517RMS3_9PLAN</name>
<sequence>MNIVNVSKTDCFVDRQIPCNKGGEEPFRLGPAEIAPGDRTGRFALFPVIDQINLMSIVVRWVARVATLAIIGGIAVWNDRPMVGKPV</sequence>
<evidence type="ECO:0000313" key="3">
    <source>
        <dbReference type="Proteomes" id="UP000317171"/>
    </source>
</evidence>
<evidence type="ECO:0000256" key="1">
    <source>
        <dbReference type="SAM" id="Phobius"/>
    </source>
</evidence>